<evidence type="ECO:0000259" key="4">
    <source>
        <dbReference type="PROSITE" id="PS50018"/>
    </source>
</evidence>
<feature type="compositionally biased region" description="Basic and acidic residues" evidence="2">
    <location>
        <begin position="1149"/>
        <end position="1174"/>
    </location>
</feature>
<dbReference type="SMART" id="SM00323">
    <property type="entry name" value="RasGAP"/>
    <property type="match status" value="1"/>
</dbReference>
<dbReference type="InterPro" id="IPR008936">
    <property type="entry name" value="Rho_GTPase_activation_prot"/>
</dbReference>
<reference evidence="5 6" key="1">
    <citation type="submission" date="2015-05" db="EMBL/GenBank/DDBJ databases">
        <title>Distinctive expansion of gene families associated with plant cell wall degradation and secondary metabolism in the genomes of grapevine trunk pathogens.</title>
        <authorList>
            <person name="Lawrence D.P."/>
            <person name="Travadon R."/>
            <person name="Rolshausen P.E."/>
            <person name="Baumgartner K."/>
        </authorList>
    </citation>
    <scope>NUCLEOTIDE SEQUENCE [LARGE SCALE GENOMIC DNA]</scope>
    <source>
        <strain evidence="5">UCRPC4</strain>
    </source>
</reference>
<dbReference type="SUPFAM" id="SSF49562">
    <property type="entry name" value="C2 domain (Calcium/lipid-binding domain, CaLB)"/>
    <property type="match status" value="1"/>
</dbReference>
<evidence type="ECO:0000256" key="2">
    <source>
        <dbReference type="SAM" id="MobiDB-lite"/>
    </source>
</evidence>
<sequence length="1174" mass="131301">MERDSRNAKRRSIVGQQDLHKNGAAVERRTSKKSSSHDRQGRVYPDNFRDTTIRAVTPETASKDESQSETDAPYTPSAVSPSSQANTRSHYSERQQYAGSITNTDSERSSVDIARKQGKVRTKKGDPDNGESSSSPSLFSKTRNRLGSITTNSPFAQKTSDDPSSSIGFPSIHSPPLSIQTDARSKLIKNRPTVISPSANPVPVEPPLRSPDSSSDSNKILTLMNTTCGRMHGILSFRNSGTSSWTTGYCAINVASGSLICQVKGEITTAKTLVPDLRGCNVRTFVEPDSQSMSLNVWTASSGLGIQLKPQVPETFDSWLAALLCWQPIRPKGVRDKMTKPQSTIITERKERRRVSESNTHRNAAIIKVGKMLLWESYTGVDPPIAASARRGSTFRHQPEPLSSNWQRVGCTLHENGQFKLLTEADAQLIAFVQLSQLSRCSIQQLDGSVLGEEFCIAIYPQYSALSANQAPPRPIFLCLESRVLYEVWFVLLRAFTVPELYGPQQTIEVQASSNAQLQDANEDISDKGMFRVERSLSVRVTEAKLKPTASFSPVSKRHGKGESDEPIADFYSEILLDGEVRGRTAIKLNTSKPFWREEFTFIDLPPVLSRAELLIKAKNSVEKEWTMVTKGNFALSQGDTNSPPLTGNIEVAMHDSTYGKVELPLDELEHGVELEKWWFIYDGNEQSVGEVLMKVRLDETVVLMTNDYAELSGLLHQFSNGLTIRIANSLNTEVKQLSEIFLDIFQVSSHVSEWIMALVEEEIDSTERETSTNRLRYSGRIYSNDSTDAGPEREIREIVLRDLGKSAATEANLLFRGNTILTRSFDAHMRRLGKDYLLETIGERLREIDERNVDYHPQPRANRTLTLIAKSLQTMANMTQFGGKEPWMEPMNKFIVSARQEFKAFVDAVCSIPTTDRSAIVSPSYATPTQILGRLPPTSREGFLSLPFLIDSSKNFAALVNLWLSKTSENAMQQLPIDDGLKLFDQHCRELRARTIRCLESAEQAERPTGGLQSKWEQLLEERERQGTFYDETNDSSKPSTPSADPQTTTLPFHTKSNRDSFVPFVRSFSPQQSTGATEHDDDTPPSSASFTWDTNRNPFSGQDRNPETRASTSDSKESSTLSYDPLENTRQRPLPPHREGSGSGRSRLLDFRRKKDRDGPTTPRDEHRPDFI</sequence>
<keyword evidence="1" id="KW-0343">GTPase activation</keyword>
<comment type="caution">
    <text evidence="5">The sequence shown here is derived from an EMBL/GenBank/DDBJ whole genome shotgun (WGS) entry which is preliminary data.</text>
</comment>
<feature type="compositionally biased region" description="Low complexity" evidence="2">
    <location>
        <begin position="1110"/>
        <end position="1124"/>
    </location>
</feature>
<proteinExistence type="predicted"/>
<feature type="domain" description="Ras-GAP" evidence="4">
    <location>
        <begin position="734"/>
        <end position="918"/>
    </location>
</feature>
<dbReference type="InterPro" id="IPR039360">
    <property type="entry name" value="Ras_GTPase"/>
</dbReference>
<feature type="compositionally biased region" description="Basic and acidic residues" evidence="2">
    <location>
        <begin position="18"/>
        <end position="52"/>
    </location>
</feature>
<dbReference type="AlphaFoldDB" id="A0A0G2EXM3"/>
<feature type="compositionally biased region" description="Polar residues" evidence="2">
    <location>
        <begin position="1086"/>
        <end position="1105"/>
    </location>
</feature>
<dbReference type="PANTHER" id="PTHR10194">
    <property type="entry name" value="RAS GTPASE-ACTIVATING PROTEINS"/>
    <property type="match status" value="1"/>
</dbReference>
<feature type="compositionally biased region" description="Polar residues" evidence="2">
    <location>
        <begin position="1037"/>
        <end position="1053"/>
    </location>
</feature>
<evidence type="ECO:0000313" key="6">
    <source>
        <dbReference type="Proteomes" id="UP000053317"/>
    </source>
</evidence>
<dbReference type="PROSITE" id="PS50004">
    <property type="entry name" value="C2"/>
    <property type="match status" value="1"/>
</dbReference>
<dbReference type="SUPFAM" id="SSF48350">
    <property type="entry name" value="GTPase activation domain, GAP"/>
    <property type="match status" value="1"/>
</dbReference>
<dbReference type="InterPro" id="IPR035892">
    <property type="entry name" value="C2_domain_sf"/>
</dbReference>
<dbReference type="EMBL" id="LCWF01000025">
    <property type="protein sequence ID" value="KKY27347.1"/>
    <property type="molecule type" value="Genomic_DNA"/>
</dbReference>
<reference evidence="5 6" key="2">
    <citation type="submission" date="2015-05" db="EMBL/GenBank/DDBJ databases">
        <authorList>
            <person name="Morales-Cruz A."/>
            <person name="Amrine K.C."/>
            <person name="Cantu D."/>
        </authorList>
    </citation>
    <scope>NUCLEOTIDE SEQUENCE [LARGE SCALE GENOMIC DNA]</scope>
    <source>
        <strain evidence="5">UCRPC4</strain>
    </source>
</reference>
<dbReference type="InterPro" id="IPR001936">
    <property type="entry name" value="RasGAP_dom"/>
</dbReference>
<dbReference type="Gene3D" id="2.60.40.150">
    <property type="entry name" value="C2 domain"/>
    <property type="match status" value="1"/>
</dbReference>
<dbReference type="OrthoDB" id="775356at2759"/>
<dbReference type="InterPro" id="IPR000008">
    <property type="entry name" value="C2_dom"/>
</dbReference>
<accession>A0A0G2EXM3</accession>
<dbReference type="PROSITE" id="PS50018">
    <property type="entry name" value="RAS_GTPASE_ACTIV_2"/>
    <property type="match status" value="1"/>
</dbReference>
<dbReference type="PANTHER" id="PTHR10194:SF60">
    <property type="entry name" value="RAS GTPASE-ACTIVATING PROTEIN RASKOL"/>
    <property type="match status" value="1"/>
</dbReference>
<feature type="compositionally biased region" description="Polar residues" evidence="2">
    <location>
        <begin position="77"/>
        <end position="104"/>
    </location>
</feature>
<dbReference type="GO" id="GO:0005096">
    <property type="term" value="F:GTPase activator activity"/>
    <property type="evidence" value="ECO:0007669"/>
    <property type="project" value="UniProtKB-KW"/>
</dbReference>
<gene>
    <name evidence="5" type="ORF">UCRPC4_g01147</name>
</gene>
<feature type="region of interest" description="Disordered" evidence="2">
    <location>
        <begin position="1072"/>
        <end position="1174"/>
    </location>
</feature>
<feature type="compositionally biased region" description="Basic and acidic residues" evidence="2">
    <location>
        <begin position="105"/>
        <end position="115"/>
    </location>
</feature>
<feature type="compositionally biased region" description="Polar residues" evidence="2">
    <location>
        <begin position="130"/>
        <end position="168"/>
    </location>
</feature>
<organism evidence="5 6">
    <name type="scientific">Phaeomoniella chlamydospora</name>
    <name type="common">Phaeoacremonium chlamydosporum</name>
    <dbReference type="NCBI Taxonomy" id="158046"/>
    <lineage>
        <taxon>Eukaryota</taxon>
        <taxon>Fungi</taxon>
        <taxon>Dikarya</taxon>
        <taxon>Ascomycota</taxon>
        <taxon>Pezizomycotina</taxon>
        <taxon>Eurotiomycetes</taxon>
        <taxon>Chaetothyriomycetidae</taxon>
        <taxon>Phaeomoniellales</taxon>
        <taxon>Phaeomoniellaceae</taxon>
        <taxon>Phaeomoniella</taxon>
    </lineage>
</organism>
<keyword evidence="6" id="KW-1185">Reference proteome</keyword>
<evidence type="ECO:0000259" key="3">
    <source>
        <dbReference type="PROSITE" id="PS50004"/>
    </source>
</evidence>
<feature type="region of interest" description="Disordered" evidence="2">
    <location>
        <begin position="1030"/>
        <end position="1059"/>
    </location>
</feature>
<dbReference type="Gene3D" id="1.10.506.10">
    <property type="entry name" value="GTPase Activation - p120gap, domain 1"/>
    <property type="match status" value="2"/>
</dbReference>
<dbReference type="Pfam" id="PF00168">
    <property type="entry name" value="C2"/>
    <property type="match status" value="1"/>
</dbReference>
<protein>
    <submittedName>
        <fullName evidence="5">Putative gtpase activating protein (Bud2 cla2)</fullName>
    </submittedName>
</protein>
<evidence type="ECO:0000313" key="5">
    <source>
        <dbReference type="EMBL" id="KKY27347.1"/>
    </source>
</evidence>
<dbReference type="Proteomes" id="UP000053317">
    <property type="component" value="Unassembled WGS sequence"/>
</dbReference>
<feature type="region of interest" description="Disordered" evidence="2">
    <location>
        <begin position="1"/>
        <end position="178"/>
    </location>
</feature>
<evidence type="ECO:0000256" key="1">
    <source>
        <dbReference type="ARBA" id="ARBA00022468"/>
    </source>
</evidence>
<feature type="region of interest" description="Disordered" evidence="2">
    <location>
        <begin position="191"/>
        <end position="217"/>
    </location>
</feature>
<dbReference type="SMART" id="SM00239">
    <property type="entry name" value="C2"/>
    <property type="match status" value="1"/>
</dbReference>
<feature type="domain" description="C2" evidence="3">
    <location>
        <begin position="517"/>
        <end position="679"/>
    </location>
</feature>
<name>A0A0G2EXM3_PHACM</name>